<dbReference type="PANTHER" id="PTHR32487">
    <property type="entry name" value="3-OXO-DELTA(4,5)-STEROID 5-BETA-REDUCTASE"/>
    <property type="match status" value="1"/>
</dbReference>
<dbReference type="CDD" id="cd08948">
    <property type="entry name" value="5beta-POR_like_SDR_a"/>
    <property type="match status" value="1"/>
</dbReference>
<sequence>MFSDLMKEDSYMRRKVLVAGAQGVIGRAAALRIAGQPDVEVLGLSRRREPALDGVPLIAVDLLDPAGTQAALGDVRDVTHIVFGAYIEKSTAAEKTEVNVAILRNLLDAVERTSPGLRHITFYQGGKAYGADLGPFKTPAREDDPRLMPPNFYYDQEDFLRERQRGKSWTFTALRPEAVCGFAVGNPMNLLTVIAVYAAMSKELGVPLRFPGTEAAYRALYQVSSADILAQATDWAGIEPAAANEIFNITNGDYFRWQHMFPKIAAMFDMPLADPVPTPLVTYMTDKAPLWERMVERYDLQPIPYEAVASWGFGDFIFNSGFDNISSTIKARRSGFHACIDTEDMFREQFTHLRQLGVIPALA</sequence>
<dbReference type="EMBL" id="JACIJF010000015">
    <property type="protein sequence ID" value="MBB5712332.1"/>
    <property type="molecule type" value="Genomic_DNA"/>
</dbReference>
<gene>
    <name evidence="2" type="ORF">FHT02_003590</name>
</gene>
<organism evidence="2 3">
    <name type="scientific">Sphingomonas xinjiangensis</name>
    <dbReference type="NCBI Taxonomy" id="643568"/>
    <lineage>
        <taxon>Bacteria</taxon>
        <taxon>Pseudomonadati</taxon>
        <taxon>Pseudomonadota</taxon>
        <taxon>Alphaproteobacteria</taxon>
        <taxon>Sphingomonadales</taxon>
        <taxon>Sphingomonadaceae</taxon>
        <taxon>Sphingomonas</taxon>
    </lineage>
</organism>
<dbReference type="SUPFAM" id="SSF51735">
    <property type="entry name" value="NAD(P)-binding Rossmann-fold domains"/>
    <property type="match status" value="1"/>
</dbReference>
<dbReference type="InterPro" id="IPR055222">
    <property type="entry name" value="PRISE-like_Rossmann-fold"/>
</dbReference>
<dbReference type="PANTHER" id="PTHR32487:SF0">
    <property type="entry name" value="3-OXO-DELTA(4,5)-STEROID 5-BETA-REDUCTASE"/>
    <property type="match status" value="1"/>
</dbReference>
<protein>
    <submittedName>
        <fullName evidence="2">Nucleoside-diphosphate-sugar epimerase</fullName>
    </submittedName>
</protein>
<evidence type="ECO:0000313" key="2">
    <source>
        <dbReference type="EMBL" id="MBB5712332.1"/>
    </source>
</evidence>
<evidence type="ECO:0000259" key="1">
    <source>
        <dbReference type="Pfam" id="PF22917"/>
    </source>
</evidence>
<name>A0A840YRK7_9SPHN</name>
<accession>A0A840YRK7</accession>
<reference evidence="2 3" key="1">
    <citation type="submission" date="2020-08" db="EMBL/GenBank/DDBJ databases">
        <title>Genomic Encyclopedia of Type Strains, Phase IV (KMG-IV): sequencing the most valuable type-strain genomes for metagenomic binning, comparative biology and taxonomic classification.</title>
        <authorList>
            <person name="Goeker M."/>
        </authorList>
    </citation>
    <scope>NUCLEOTIDE SEQUENCE [LARGE SCALE GENOMIC DNA]</scope>
    <source>
        <strain evidence="2 3">DSM 26736</strain>
    </source>
</reference>
<feature type="domain" description="PRISE-like Rossmann-fold" evidence="1">
    <location>
        <begin position="69"/>
        <end position="360"/>
    </location>
</feature>
<dbReference type="RefSeq" id="WP_221239542.1">
    <property type="nucleotide sequence ID" value="NZ_JACIJF010000015.1"/>
</dbReference>
<evidence type="ECO:0000313" key="3">
    <source>
        <dbReference type="Proteomes" id="UP000527143"/>
    </source>
</evidence>
<keyword evidence="3" id="KW-1185">Reference proteome</keyword>
<comment type="caution">
    <text evidence="2">The sequence shown here is derived from an EMBL/GenBank/DDBJ whole genome shotgun (WGS) entry which is preliminary data.</text>
</comment>
<dbReference type="Pfam" id="PF22917">
    <property type="entry name" value="PRISE"/>
    <property type="match status" value="1"/>
</dbReference>
<dbReference type="Gene3D" id="3.40.50.720">
    <property type="entry name" value="NAD(P)-binding Rossmann-like Domain"/>
    <property type="match status" value="1"/>
</dbReference>
<proteinExistence type="predicted"/>
<dbReference type="InterPro" id="IPR036291">
    <property type="entry name" value="NAD(P)-bd_dom_sf"/>
</dbReference>
<dbReference type="AlphaFoldDB" id="A0A840YRK7"/>
<dbReference type="Proteomes" id="UP000527143">
    <property type="component" value="Unassembled WGS sequence"/>
</dbReference>